<evidence type="ECO:0000313" key="4">
    <source>
        <dbReference type="EMBL" id="SVC06363.1"/>
    </source>
</evidence>
<organism evidence="4">
    <name type="scientific">marine metagenome</name>
    <dbReference type="NCBI Taxonomy" id="408172"/>
    <lineage>
        <taxon>unclassified sequences</taxon>
        <taxon>metagenomes</taxon>
        <taxon>ecological metagenomes</taxon>
    </lineage>
</organism>
<keyword evidence="2" id="KW-0378">Hydrolase</keyword>
<feature type="non-terminal residue" evidence="4">
    <location>
        <position position="341"/>
    </location>
</feature>
<dbReference type="Gene3D" id="3.40.720.10">
    <property type="entry name" value="Alkaline Phosphatase, subunit A"/>
    <property type="match status" value="1"/>
</dbReference>
<evidence type="ECO:0000259" key="3">
    <source>
        <dbReference type="Pfam" id="PF00884"/>
    </source>
</evidence>
<dbReference type="GO" id="GO:0046872">
    <property type="term" value="F:metal ion binding"/>
    <property type="evidence" value="ECO:0007669"/>
    <property type="project" value="UniProtKB-KW"/>
</dbReference>
<dbReference type="EMBL" id="UINC01071455">
    <property type="protein sequence ID" value="SVC06363.1"/>
    <property type="molecule type" value="Genomic_DNA"/>
</dbReference>
<evidence type="ECO:0000256" key="2">
    <source>
        <dbReference type="ARBA" id="ARBA00022801"/>
    </source>
</evidence>
<name>A0A382J5M7_9ZZZZ</name>
<gene>
    <name evidence="4" type="ORF">METZ01_LOCUS259217</name>
</gene>
<feature type="domain" description="Sulfatase N-terminal" evidence="3">
    <location>
        <begin position="48"/>
        <end position="341"/>
    </location>
</feature>
<accession>A0A382J5M7</accession>
<proteinExistence type="predicted"/>
<reference evidence="4" key="1">
    <citation type="submission" date="2018-05" db="EMBL/GenBank/DDBJ databases">
        <authorList>
            <person name="Lanie J.A."/>
            <person name="Ng W.-L."/>
            <person name="Kazmierczak K.M."/>
            <person name="Andrzejewski T.M."/>
            <person name="Davidsen T.M."/>
            <person name="Wayne K.J."/>
            <person name="Tettelin H."/>
            <person name="Glass J.I."/>
            <person name="Rusch D."/>
            <person name="Podicherti R."/>
            <person name="Tsui H.-C.T."/>
            <person name="Winkler M.E."/>
        </authorList>
    </citation>
    <scope>NUCLEOTIDE SEQUENCE</scope>
</reference>
<dbReference type="InterPro" id="IPR017850">
    <property type="entry name" value="Alkaline_phosphatase_core_sf"/>
</dbReference>
<dbReference type="PANTHER" id="PTHR45953">
    <property type="entry name" value="IDURONATE 2-SULFATASE"/>
    <property type="match status" value="1"/>
</dbReference>
<evidence type="ECO:0000256" key="1">
    <source>
        <dbReference type="ARBA" id="ARBA00022723"/>
    </source>
</evidence>
<protein>
    <recommendedName>
        <fullName evidence="3">Sulfatase N-terminal domain-containing protein</fullName>
    </recommendedName>
</protein>
<dbReference type="PANTHER" id="PTHR45953:SF1">
    <property type="entry name" value="IDURONATE 2-SULFATASE"/>
    <property type="match status" value="1"/>
</dbReference>
<keyword evidence="1" id="KW-0479">Metal-binding</keyword>
<dbReference type="GO" id="GO:0005737">
    <property type="term" value="C:cytoplasm"/>
    <property type="evidence" value="ECO:0007669"/>
    <property type="project" value="TreeGrafter"/>
</dbReference>
<sequence>MNSPNGQCELAPTVFGIYPDHEPQMKTRVLFSILFLLGFFRADGAGQSNVLFIAVDDLNDWVNCMGGRKGVHTPNLDRLAKRGMLFTNAHCAAPACNPSRVAIMTGVAPSSSGVYNNGQDWRRSPRLEKAVTLPEHFRTGGYEAYGGGKIFHALSWITDGYGKQQNEAKLWDRYWPSADSPMPDPQWPKGAQSKRGTNGYLYSKPIAVGKSTEGRPPHFFDWAPDSQSESGTADHKVVDWAAGELRKPHKQPFFHAVGIFRPHIPWYAPKKYFALYPKKEVFLPKIKKNDLEDVPKPGQSGIRKKWHEWILKNDEWRGAVRGYLASISFADAQVGRLLDAL</sequence>
<dbReference type="AlphaFoldDB" id="A0A382J5M7"/>
<dbReference type="InterPro" id="IPR000917">
    <property type="entry name" value="Sulfatase_N"/>
</dbReference>
<dbReference type="SUPFAM" id="SSF53649">
    <property type="entry name" value="Alkaline phosphatase-like"/>
    <property type="match status" value="1"/>
</dbReference>
<dbReference type="Pfam" id="PF00884">
    <property type="entry name" value="Sulfatase"/>
    <property type="match status" value="1"/>
</dbReference>
<dbReference type="GO" id="GO:0008484">
    <property type="term" value="F:sulfuric ester hydrolase activity"/>
    <property type="evidence" value="ECO:0007669"/>
    <property type="project" value="TreeGrafter"/>
</dbReference>